<proteinExistence type="predicted"/>
<name>A0A5C6G9K2_METRR</name>
<protein>
    <submittedName>
        <fullName evidence="1">Uncharacterized protein</fullName>
    </submittedName>
</protein>
<evidence type="ECO:0000313" key="2">
    <source>
        <dbReference type="Proteomes" id="UP000317257"/>
    </source>
</evidence>
<organism evidence="1 2">
    <name type="scientific">Metarhizium rileyi (strain RCEF 4871)</name>
    <name type="common">Nomuraea rileyi</name>
    <dbReference type="NCBI Taxonomy" id="1649241"/>
    <lineage>
        <taxon>Eukaryota</taxon>
        <taxon>Fungi</taxon>
        <taxon>Dikarya</taxon>
        <taxon>Ascomycota</taxon>
        <taxon>Pezizomycotina</taxon>
        <taxon>Sordariomycetes</taxon>
        <taxon>Hypocreomycetidae</taxon>
        <taxon>Hypocreales</taxon>
        <taxon>Clavicipitaceae</taxon>
        <taxon>Metarhizium</taxon>
    </lineage>
</organism>
<dbReference type="EMBL" id="SBHS01000025">
    <property type="protein sequence ID" value="TWU72646.1"/>
    <property type="molecule type" value="Genomic_DNA"/>
</dbReference>
<dbReference type="AlphaFoldDB" id="A0A5C6G9K2"/>
<sequence>MAYVQKQHIELVLNYADPSLRYDVGMLRMTIPPQRMASSIRCGLHCKPQLPRPYTTIHHKIMTRVVQGRFLLHREIRWSNGGEDRPDAVLSMHMSRCIARGNGETASHLQFNWRDLFFDQNDYGLVLKCPYCMSECNVAGTHESGIFRLWQDLGGEEDTGGHRCFLDMVPDHDRARTEAGRISRLFGPA</sequence>
<reference evidence="2" key="1">
    <citation type="submission" date="2018-12" db="EMBL/GenBank/DDBJ databases">
        <title>The complete genome of Metarhizium rileyi, a key fungal pathogen of Lepidoptera.</title>
        <authorList>
            <person name="Binneck E."/>
            <person name="Lastra C.C.L."/>
            <person name="Sosa-Gomez D.R."/>
        </authorList>
    </citation>
    <scope>NUCLEOTIDE SEQUENCE [LARGE SCALE GENOMIC DNA]</scope>
    <source>
        <strain evidence="2">Cep018-CH2</strain>
    </source>
</reference>
<dbReference type="Proteomes" id="UP000317257">
    <property type="component" value="Unassembled WGS sequence"/>
</dbReference>
<accession>A0A5C6G9K2</accession>
<evidence type="ECO:0000313" key="1">
    <source>
        <dbReference type="EMBL" id="TWU72646.1"/>
    </source>
</evidence>
<gene>
    <name evidence="1" type="ORF">ED733_001376</name>
</gene>
<comment type="caution">
    <text evidence="1">The sequence shown here is derived from an EMBL/GenBank/DDBJ whole genome shotgun (WGS) entry which is preliminary data.</text>
</comment>